<evidence type="ECO:0000256" key="5">
    <source>
        <dbReference type="ARBA" id="ARBA00023242"/>
    </source>
</evidence>
<evidence type="ECO:0000313" key="9">
    <source>
        <dbReference type="EMBL" id="CAG7816164.1"/>
    </source>
</evidence>
<dbReference type="GO" id="GO:0000981">
    <property type="term" value="F:DNA-binding transcription factor activity, RNA polymerase II-specific"/>
    <property type="evidence" value="ECO:0007669"/>
    <property type="project" value="TreeGrafter"/>
</dbReference>
<accession>A0A8J2PJG1</accession>
<keyword evidence="2" id="KW-0677">Repeat</keyword>
<dbReference type="Pfam" id="PF13894">
    <property type="entry name" value="zf-C2H2_4"/>
    <property type="match status" value="1"/>
</dbReference>
<sequence>PVCNVDFLTKNRLTNHRLAAHETEKKYMCDQCGKSFINPGRLRKHIEYTHTDERPFICDQCGKNFKSMDNLKCHIVRSHTEEGRLKYNEYTRKKNRHRQLVAMAQSNLGEKDSNSNSSNNTFNSINDNHDALDSREQTRTDHLSVPTSESLLAAFQHSICE</sequence>
<dbReference type="EMBL" id="CAJVCH010362596">
    <property type="protein sequence ID" value="CAG7816164.1"/>
    <property type="molecule type" value="Genomic_DNA"/>
</dbReference>
<dbReference type="Proteomes" id="UP000708208">
    <property type="component" value="Unassembled WGS sequence"/>
</dbReference>
<feature type="region of interest" description="Disordered" evidence="7">
    <location>
        <begin position="106"/>
        <end position="129"/>
    </location>
</feature>
<name>A0A8J2PJG1_9HEXA</name>
<evidence type="ECO:0000256" key="6">
    <source>
        <dbReference type="PROSITE-ProRule" id="PRU00042"/>
    </source>
</evidence>
<dbReference type="PANTHER" id="PTHR24394:SF29">
    <property type="entry name" value="MYONEURIN"/>
    <property type="match status" value="1"/>
</dbReference>
<evidence type="ECO:0000256" key="7">
    <source>
        <dbReference type="SAM" id="MobiDB-lite"/>
    </source>
</evidence>
<gene>
    <name evidence="9" type="ORF">AFUS01_LOCUS26795</name>
</gene>
<dbReference type="GO" id="GO:0005694">
    <property type="term" value="C:chromosome"/>
    <property type="evidence" value="ECO:0007669"/>
    <property type="project" value="UniProtKB-ARBA"/>
</dbReference>
<dbReference type="PANTHER" id="PTHR24394">
    <property type="entry name" value="ZINC FINGER PROTEIN"/>
    <property type="match status" value="1"/>
</dbReference>
<keyword evidence="10" id="KW-1185">Reference proteome</keyword>
<dbReference type="GO" id="GO:0005634">
    <property type="term" value="C:nucleus"/>
    <property type="evidence" value="ECO:0007669"/>
    <property type="project" value="TreeGrafter"/>
</dbReference>
<evidence type="ECO:0000256" key="3">
    <source>
        <dbReference type="ARBA" id="ARBA00022771"/>
    </source>
</evidence>
<dbReference type="FunFam" id="3.30.160.60:FF:001732">
    <property type="entry name" value="Zgc:162936"/>
    <property type="match status" value="1"/>
</dbReference>
<dbReference type="PROSITE" id="PS50157">
    <property type="entry name" value="ZINC_FINGER_C2H2_2"/>
    <property type="match status" value="2"/>
</dbReference>
<keyword evidence="1" id="KW-0479">Metal-binding</keyword>
<reference evidence="9" key="1">
    <citation type="submission" date="2021-06" db="EMBL/GenBank/DDBJ databases">
        <authorList>
            <person name="Hodson N. C."/>
            <person name="Mongue J. A."/>
            <person name="Jaron S. K."/>
        </authorList>
    </citation>
    <scope>NUCLEOTIDE SEQUENCE</scope>
</reference>
<keyword evidence="5" id="KW-0539">Nucleus</keyword>
<evidence type="ECO:0000313" key="10">
    <source>
        <dbReference type="Proteomes" id="UP000708208"/>
    </source>
</evidence>
<evidence type="ECO:0000259" key="8">
    <source>
        <dbReference type="PROSITE" id="PS50157"/>
    </source>
</evidence>
<dbReference type="OrthoDB" id="6077919at2759"/>
<protein>
    <recommendedName>
        <fullName evidence="8">C2H2-type domain-containing protein</fullName>
    </recommendedName>
</protein>
<feature type="domain" description="C2H2-type" evidence="8">
    <location>
        <begin position="56"/>
        <end position="84"/>
    </location>
</feature>
<dbReference type="GO" id="GO:0043565">
    <property type="term" value="F:sequence-specific DNA binding"/>
    <property type="evidence" value="ECO:0007669"/>
    <property type="project" value="UniProtKB-ARBA"/>
</dbReference>
<evidence type="ECO:0000256" key="2">
    <source>
        <dbReference type="ARBA" id="ARBA00022737"/>
    </source>
</evidence>
<organism evidence="9 10">
    <name type="scientific">Allacma fusca</name>
    <dbReference type="NCBI Taxonomy" id="39272"/>
    <lineage>
        <taxon>Eukaryota</taxon>
        <taxon>Metazoa</taxon>
        <taxon>Ecdysozoa</taxon>
        <taxon>Arthropoda</taxon>
        <taxon>Hexapoda</taxon>
        <taxon>Collembola</taxon>
        <taxon>Symphypleona</taxon>
        <taxon>Sminthuridae</taxon>
        <taxon>Allacma</taxon>
    </lineage>
</organism>
<dbReference type="FunFam" id="3.30.160.60:FF:001049">
    <property type="entry name" value="zinc finger protein 319"/>
    <property type="match status" value="1"/>
</dbReference>
<dbReference type="SMART" id="SM00355">
    <property type="entry name" value="ZnF_C2H2"/>
    <property type="match status" value="3"/>
</dbReference>
<keyword evidence="4" id="KW-0862">Zinc</keyword>
<feature type="compositionally biased region" description="Low complexity" evidence="7">
    <location>
        <begin position="114"/>
        <end position="126"/>
    </location>
</feature>
<dbReference type="GO" id="GO:0045893">
    <property type="term" value="P:positive regulation of DNA-templated transcription"/>
    <property type="evidence" value="ECO:0007669"/>
    <property type="project" value="UniProtKB-ARBA"/>
</dbReference>
<dbReference type="GO" id="GO:0008270">
    <property type="term" value="F:zinc ion binding"/>
    <property type="evidence" value="ECO:0007669"/>
    <property type="project" value="UniProtKB-KW"/>
</dbReference>
<evidence type="ECO:0000256" key="1">
    <source>
        <dbReference type="ARBA" id="ARBA00022723"/>
    </source>
</evidence>
<feature type="domain" description="C2H2-type" evidence="8">
    <location>
        <begin position="27"/>
        <end position="55"/>
    </location>
</feature>
<feature type="non-terminal residue" evidence="9">
    <location>
        <position position="1"/>
    </location>
</feature>
<dbReference type="InterPro" id="IPR013087">
    <property type="entry name" value="Znf_C2H2_type"/>
</dbReference>
<proteinExistence type="predicted"/>
<dbReference type="Pfam" id="PF00096">
    <property type="entry name" value="zf-C2H2"/>
    <property type="match status" value="1"/>
</dbReference>
<comment type="caution">
    <text evidence="9">The sequence shown here is derived from an EMBL/GenBank/DDBJ whole genome shotgun (WGS) entry which is preliminary data.</text>
</comment>
<evidence type="ECO:0000256" key="4">
    <source>
        <dbReference type="ARBA" id="ARBA00022833"/>
    </source>
</evidence>
<dbReference type="AlphaFoldDB" id="A0A8J2PJG1"/>
<dbReference type="PROSITE" id="PS00028">
    <property type="entry name" value="ZINC_FINGER_C2H2_1"/>
    <property type="match status" value="2"/>
</dbReference>
<keyword evidence="3 6" id="KW-0863">Zinc-finger</keyword>